<dbReference type="EMBL" id="CADCVX010000262">
    <property type="protein sequence ID" value="CAA9505588.1"/>
    <property type="molecule type" value="Genomic_DNA"/>
</dbReference>
<gene>
    <name evidence="2" type="ORF">AVDCRST_MAG91-1316</name>
</gene>
<feature type="non-terminal residue" evidence="2">
    <location>
        <position position="1"/>
    </location>
</feature>
<evidence type="ECO:0000313" key="2">
    <source>
        <dbReference type="EMBL" id="CAA9505588.1"/>
    </source>
</evidence>
<organism evidence="2">
    <name type="scientific">uncultured Sphingomonadaceae bacterium</name>
    <dbReference type="NCBI Taxonomy" id="169976"/>
    <lineage>
        <taxon>Bacteria</taxon>
        <taxon>Pseudomonadati</taxon>
        <taxon>Pseudomonadota</taxon>
        <taxon>Alphaproteobacteria</taxon>
        <taxon>Sphingomonadales</taxon>
        <taxon>Sphingomonadaceae</taxon>
        <taxon>environmental samples</taxon>
    </lineage>
</organism>
<dbReference type="AlphaFoldDB" id="A0A6J4SUK5"/>
<feature type="non-terminal residue" evidence="2">
    <location>
        <position position="93"/>
    </location>
</feature>
<reference evidence="2" key="1">
    <citation type="submission" date="2020-02" db="EMBL/GenBank/DDBJ databases">
        <authorList>
            <person name="Meier V. D."/>
        </authorList>
    </citation>
    <scope>NUCLEOTIDE SEQUENCE</scope>
    <source>
        <strain evidence="2">AVDCRST_MAG91</strain>
    </source>
</reference>
<feature type="region of interest" description="Disordered" evidence="1">
    <location>
        <begin position="1"/>
        <end position="93"/>
    </location>
</feature>
<sequence length="93" mass="10212">DPPRPPRPARLAPRRRGGIAAHPRLSRVRAAGGTRAGRRPPADGRSRLPRHRPHDAGPPTRVRGRGLSRDRLGHGPQPRRHGGDAGTPRRTHR</sequence>
<evidence type="ECO:0000256" key="1">
    <source>
        <dbReference type="SAM" id="MobiDB-lite"/>
    </source>
</evidence>
<accession>A0A6J4SUK5</accession>
<name>A0A6J4SUK5_9SPHN</name>
<protein>
    <submittedName>
        <fullName evidence="2">Uncharacterized protein</fullName>
    </submittedName>
</protein>
<proteinExistence type="predicted"/>